<name>A0ABX6IPW9_9ACTN</name>
<dbReference type="Gene3D" id="3.30.9.10">
    <property type="entry name" value="D-Amino Acid Oxidase, subunit A, domain 2"/>
    <property type="match status" value="1"/>
</dbReference>
<dbReference type="Proteomes" id="UP001059836">
    <property type="component" value="Chromosome"/>
</dbReference>
<dbReference type="Gene3D" id="3.50.50.60">
    <property type="entry name" value="FAD/NAD(P)-binding domain"/>
    <property type="match status" value="1"/>
</dbReference>
<dbReference type="SUPFAM" id="SSF51971">
    <property type="entry name" value="Nucleotide-binding domain"/>
    <property type="match status" value="1"/>
</dbReference>
<dbReference type="InterPro" id="IPR006076">
    <property type="entry name" value="FAD-dep_OxRdtase"/>
</dbReference>
<feature type="domain" description="FAD dependent oxidoreductase" evidence="2">
    <location>
        <begin position="18"/>
        <end position="349"/>
    </location>
</feature>
<dbReference type="PANTHER" id="PTHR13847">
    <property type="entry name" value="SARCOSINE DEHYDROGENASE-RELATED"/>
    <property type="match status" value="1"/>
</dbReference>
<keyword evidence="4" id="KW-1185">Reference proteome</keyword>
<dbReference type="SUPFAM" id="SSF54373">
    <property type="entry name" value="FAD-linked reductases, C-terminal domain"/>
    <property type="match status" value="1"/>
</dbReference>
<dbReference type="Pfam" id="PF01266">
    <property type="entry name" value="DAO"/>
    <property type="match status" value="1"/>
</dbReference>
<dbReference type="InterPro" id="IPR036188">
    <property type="entry name" value="FAD/NAD-bd_sf"/>
</dbReference>
<keyword evidence="1" id="KW-0560">Oxidoreductase</keyword>
<reference evidence="3" key="1">
    <citation type="journal article" date="2021" name="Nat. Microbiol.">
        <title>Cocultivation of an ultrasmall environmental parasitic bacterium with lytic ability against bacteria associated with wastewater foams.</title>
        <authorList>
            <person name="Batinovic S."/>
            <person name="Rose J.J.A."/>
            <person name="Ratcliffe J."/>
            <person name="Seviour R.J."/>
            <person name="Petrovski S."/>
        </authorList>
    </citation>
    <scope>NUCLEOTIDE SEQUENCE</scope>
    <source>
        <strain evidence="3">CON9</strain>
    </source>
</reference>
<dbReference type="PANTHER" id="PTHR13847:SF289">
    <property type="entry name" value="GLYCINE OXIDASE"/>
    <property type="match status" value="1"/>
</dbReference>
<evidence type="ECO:0000259" key="2">
    <source>
        <dbReference type="Pfam" id="PF01266"/>
    </source>
</evidence>
<protein>
    <submittedName>
        <fullName evidence="3">FAD-dependent oxidoreductase</fullName>
    </submittedName>
</protein>
<accession>A0ABX6IPW9</accession>
<evidence type="ECO:0000313" key="4">
    <source>
        <dbReference type="Proteomes" id="UP001059836"/>
    </source>
</evidence>
<dbReference type="RefSeq" id="WP_213249731.1">
    <property type="nucleotide sequence ID" value="NZ_CP045806.1"/>
</dbReference>
<evidence type="ECO:0000256" key="1">
    <source>
        <dbReference type="ARBA" id="ARBA00023002"/>
    </source>
</evidence>
<sequence>MSGDDGGARPRSDRATLTVVGGGVIGLCCALAAADAGWRVTVLTDPDAPRAADVAGGMLGSLGEGHPGEDVLLEITADSVRRWPALLARLADPAIVVATDSLFVGVTSADVAVLAQLARFVWSGPVGSETVERSVLRQVGGREIRDLEPALGPRPVGGFLASGEGAVDNRMLLRALESALVERGGVVCARRVDSPAGLDGDRILVAAGLGTSKLVSGVDLYAAKGEILRLTANAWSVPGPRHVVRARVGDRMVYLVPRSGGIVIGATQYEPIDAADRAPRVSGVADLLADALEVMPGLRTYDLAEVSVGMRPCTADGLPVVRAVDERVIVATGHGRNGIVLAPWTSHRFVEILGESWAD</sequence>
<evidence type="ECO:0000313" key="3">
    <source>
        <dbReference type="EMBL" id="QHN37280.1"/>
    </source>
</evidence>
<gene>
    <name evidence="3" type="ORF">GII31_02275</name>
</gene>
<organism evidence="3 4">
    <name type="scientific">Gordonia pseudamarae</name>
    <dbReference type="NCBI Taxonomy" id="2831662"/>
    <lineage>
        <taxon>Bacteria</taxon>
        <taxon>Bacillati</taxon>
        <taxon>Actinomycetota</taxon>
        <taxon>Actinomycetes</taxon>
        <taxon>Mycobacteriales</taxon>
        <taxon>Gordoniaceae</taxon>
        <taxon>Gordonia</taxon>
    </lineage>
</organism>
<proteinExistence type="predicted"/>
<dbReference type="EMBL" id="CP045809">
    <property type="protein sequence ID" value="QHN37280.1"/>
    <property type="molecule type" value="Genomic_DNA"/>
</dbReference>